<keyword evidence="2" id="KW-1185">Reference proteome</keyword>
<protein>
    <submittedName>
        <fullName evidence="1">Uncharacterized protein</fullName>
    </submittedName>
</protein>
<proteinExistence type="predicted"/>
<sequence>MPSNSTAKGGNPQSIPPSLVSTAQVGVAQASQGVPPSQVQAPVQIPDSVPNVSLPSDKEKLKPPPKRQSSALDFLQLDLRAAREKKMRASALAAGEQKLAGAAVTTSPVSTPTADVPDTPAALIQTSTSHTAAQAAPDRTPQNFHRDLRKMNSRNVSIVSPRRLQITGRVRVPISEPGSSSSPIVIDEDEEHTSIPVNGLIEADASSPTPNPEATPTASDPQEVQGSKGDARDDRKPQVDQDGRVILPQEHSSVSKVESRPLVSNHELSAANTPKAEEAVQNTPVSSTSDPLSSSATVLLTTPASRTRASAASIPIDPARAQLQYAAHGKVHGKVPEIVESSKPLSIDTASGATIGPSLGVQSSAHSIDPTPAAIGVMAAPKDKDIEMMPLETAKTAPIEAFTDFSPALVVSLDDVGPASNIVRPDGTEQRVTAVSVAEEASRAEKHQRPPSPSDSDTRRVSQRKSAERQQDPSVSQSVIVRSPGLAPFGLGAGLREQFGRAGTATPPTPSMSNLNVSVSKLPVPATEDRPSTESRK</sequence>
<comment type="caution">
    <text evidence="1">The sequence shown here is derived from an EMBL/GenBank/DDBJ whole genome shotgun (WGS) entry which is preliminary data.</text>
</comment>
<dbReference type="EMBL" id="JAGFNK010000055">
    <property type="protein sequence ID" value="KAI9509822.1"/>
    <property type="molecule type" value="Genomic_DNA"/>
</dbReference>
<name>A0ACC0UG51_9AGAM</name>
<reference evidence="1" key="1">
    <citation type="submission" date="2021-03" db="EMBL/GenBank/DDBJ databases">
        <title>Evolutionary priming and transition to the ectomycorrhizal habit in an iconic lineage of mushroom-forming fungi: is preadaptation a requirement?</title>
        <authorList>
            <consortium name="DOE Joint Genome Institute"/>
            <person name="Looney B.P."/>
            <person name="Miyauchi S."/>
            <person name="Morin E."/>
            <person name="Drula E."/>
            <person name="Courty P.E."/>
            <person name="Chicoki N."/>
            <person name="Fauchery L."/>
            <person name="Kohler A."/>
            <person name="Kuo A."/>
            <person name="LaButti K."/>
            <person name="Pangilinan J."/>
            <person name="Lipzen A."/>
            <person name="Riley R."/>
            <person name="Andreopoulos W."/>
            <person name="He G."/>
            <person name="Johnson J."/>
            <person name="Barry K.W."/>
            <person name="Grigoriev I.V."/>
            <person name="Nagy L."/>
            <person name="Hibbett D."/>
            <person name="Henrissat B."/>
            <person name="Matheny P.B."/>
            <person name="Labbe J."/>
            <person name="Martin A.F."/>
        </authorList>
    </citation>
    <scope>NUCLEOTIDE SEQUENCE</scope>
    <source>
        <strain evidence="1">BPL698</strain>
    </source>
</reference>
<accession>A0ACC0UG51</accession>
<evidence type="ECO:0000313" key="1">
    <source>
        <dbReference type="EMBL" id="KAI9509822.1"/>
    </source>
</evidence>
<evidence type="ECO:0000313" key="2">
    <source>
        <dbReference type="Proteomes" id="UP001207468"/>
    </source>
</evidence>
<gene>
    <name evidence="1" type="ORF">F5148DRAFT_694922</name>
</gene>
<dbReference type="Proteomes" id="UP001207468">
    <property type="component" value="Unassembled WGS sequence"/>
</dbReference>
<organism evidence="1 2">
    <name type="scientific">Russula earlei</name>
    <dbReference type="NCBI Taxonomy" id="71964"/>
    <lineage>
        <taxon>Eukaryota</taxon>
        <taxon>Fungi</taxon>
        <taxon>Dikarya</taxon>
        <taxon>Basidiomycota</taxon>
        <taxon>Agaricomycotina</taxon>
        <taxon>Agaricomycetes</taxon>
        <taxon>Russulales</taxon>
        <taxon>Russulaceae</taxon>
        <taxon>Russula</taxon>
    </lineage>
</organism>